<evidence type="ECO:0000256" key="1">
    <source>
        <dbReference type="SAM" id="MobiDB-lite"/>
    </source>
</evidence>
<gene>
    <name evidence="2" type="ORF">HNS30_40090</name>
</gene>
<dbReference type="PROSITE" id="PS51257">
    <property type="entry name" value="PROKAR_LIPOPROTEIN"/>
    <property type="match status" value="1"/>
</dbReference>
<evidence type="ECO:0000313" key="2">
    <source>
        <dbReference type="EMBL" id="NOK15224.1"/>
    </source>
</evidence>
<feature type="compositionally biased region" description="Gly residues" evidence="1">
    <location>
        <begin position="369"/>
        <end position="391"/>
    </location>
</feature>
<feature type="region of interest" description="Disordered" evidence="1">
    <location>
        <begin position="41"/>
        <end position="71"/>
    </location>
</feature>
<feature type="region of interest" description="Disordered" evidence="1">
    <location>
        <begin position="343"/>
        <end position="409"/>
    </location>
</feature>
<reference evidence="2 3" key="1">
    <citation type="submission" date="2020-05" db="EMBL/GenBank/DDBJ databases">
        <authorList>
            <person name="Whitworth D."/>
        </authorList>
    </citation>
    <scope>NUCLEOTIDE SEQUENCE [LARGE SCALE GENOMIC DNA]</scope>
    <source>
        <strain evidence="2 3">CA046A</strain>
    </source>
</reference>
<feature type="region of interest" description="Disordered" evidence="1">
    <location>
        <begin position="290"/>
        <end position="311"/>
    </location>
</feature>
<dbReference type="AlphaFoldDB" id="A0A7Y4K1X6"/>
<feature type="region of interest" description="Disordered" evidence="1">
    <location>
        <begin position="239"/>
        <end position="274"/>
    </location>
</feature>
<accession>A0A7Y4K1X6</accession>
<dbReference type="Proteomes" id="UP000528460">
    <property type="component" value="Unassembled WGS sequence"/>
</dbReference>
<dbReference type="RefSeq" id="WP_171422224.1">
    <property type="nucleotide sequence ID" value="NZ_JABFJW010000694.1"/>
</dbReference>
<protein>
    <recommendedName>
        <fullName evidence="4">DUF1565 domain-containing protein</fullName>
    </recommendedName>
</protein>
<feature type="non-terminal residue" evidence="2">
    <location>
        <position position="409"/>
    </location>
</feature>
<name>A0A7Y4K1X6_9BACT</name>
<organism evidence="2 3">
    <name type="scientific">Corallococcus exercitus</name>
    <dbReference type="NCBI Taxonomy" id="2316736"/>
    <lineage>
        <taxon>Bacteria</taxon>
        <taxon>Pseudomonadati</taxon>
        <taxon>Myxococcota</taxon>
        <taxon>Myxococcia</taxon>
        <taxon>Myxococcales</taxon>
        <taxon>Cystobacterineae</taxon>
        <taxon>Myxococcaceae</taxon>
        <taxon>Corallococcus</taxon>
    </lineage>
</organism>
<sequence>MRNLWKVGALSAVFGAVLGMGGCSDFEAAYEGCQDAGRCGPQASGDGGSDAGDSGVDAGDLTPPECGDGGTDYPDLMGFDQDCDGIDGNADAGYFVDPVDGLDENNGSRRLPFRTLARALQEIRTSGSGRTIVYLGTGTYNEPAPVVDIPVSLHGGYTWRKNGNPYWDRFKDGGEPTRFSSGPLGFFVHDITALDAGVLLDAVHVASADATNDGEASIALRVRNTRELILRDAVLESGRGATGAAGDEGSRGLDGGNGAKGLNWDAGNPTGGGGGTAQCTDGYAGGIGGRGGGNGNGNPGSPGKPLSAGGGAAGVGGSLDGGCSGNTCTCTGGDGGVGASGNAGAAGTDGDPGKGSGRILADTTWEAGQQGGDGLPGAPGQGGGGGGGGGNCSELNDPVVNNPNGAGGG</sequence>
<feature type="compositionally biased region" description="Gly residues" evidence="1">
    <location>
        <begin position="290"/>
        <end position="300"/>
    </location>
</feature>
<feature type="compositionally biased region" description="Low complexity" evidence="1">
    <location>
        <begin position="51"/>
        <end position="60"/>
    </location>
</feature>
<feature type="compositionally biased region" description="Low complexity" evidence="1">
    <location>
        <begin position="396"/>
        <end position="409"/>
    </location>
</feature>
<evidence type="ECO:0000313" key="3">
    <source>
        <dbReference type="Proteomes" id="UP000528460"/>
    </source>
</evidence>
<evidence type="ECO:0008006" key="4">
    <source>
        <dbReference type="Google" id="ProtNLM"/>
    </source>
</evidence>
<proteinExistence type="predicted"/>
<dbReference type="EMBL" id="JABFJW010000694">
    <property type="protein sequence ID" value="NOK15224.1"/>
    <property type="molecule type" value="Genomic_DNA"/>
</dbReference>
<comment type="caution">
    <text evidence="2">The sequence shown here is derived from an EMBL/GenBank/DDBJ whole genome shotgun (WGS) entry which is preliminary data.</text>
</comment>